<sequence length="331" mass="37695">MKKIALLMTLFCSLGTYCQNNVKNPGKPSFKVFWNYKSDFTKDITKKSAFELKRVYLGYSYKFDENISGKITYDIGTNSGGSAYTAYVKIAALDWKLNSKIKLSLGLIGNKQFNDQKDLWGYRYVIKTFQNEYKFGASADLGVNSEFVITSNLKMNLFMFNGEGYKNLQDNDGNHRTGISLLYNLPKGFEAKFYYDSHPITGSDPISNTSLFLGYKGTDSRFGIEYSKLRNARTYKSSEIDHNKGGFSFYGSKKINSKYELFARYDQISSNVLKGESNSWNYNDDGSLVILGTQYQAVKGVKLNLNYRLFKHDNSIINNKSILSLNAEFQI</sequence>
<organism evidence="1">
    <name type="scientific">marine metagenome</name>
    <dbReference type="NCBI Taxonomy" id="408172"/>
    <lineage>
        <taxon>unclassified sequences</taxon>
        <taxon>metagenomes</taxon>
        <taxon>ecological metagenomes</taxon>
    </lineage>
</organism>
<gene>
    <name evidence="1" type="ORF">METZ01_LOCUS10500</name>
</gene>
<dbReference type="SUPFAM" id="SSF56935">
    <property type="entry name" value="Porins"/>
    <property type="match status" value="1"/>
</dbReference>
<proteinExistence type="predicted"/>
<dbReference type="Gene3D" id="2.40.160.10">
    <property type="entry name" value="Porin"/>
    <property type="match status" value="1"/>
</dbReference>
<accession>A0A381NSN1</accession>
<evidence type="ECO:0008006" key="2">
    <source>
        <dbReference type="Google" id="ProtNLM"/>
    </source>
</evidence>
<dbReference type="EMBL" id="UINC01000570">
    <property type="protein sequence ID" value="SUZ57646.1"/>
    <property type="molecule type" value="Genomic_DNA"/>
</dbReference>
<dbReference type="AlphaFoldDB" id="A0A381NSN1"/>
<evidence type="ECO:0000313" key="1">
    <source>
        <dbReference type="EMBL" id="SUZ57646.1"/>
    </source>
</evidence>
<name>A0A381NSN1_9ZZZZ</name>
<dbReference type="InterPro" id="IPR023614">
    <property type="entry name" value="Porin_dom_sf"/>
</dbReference>
<protein>
    <recommendedName>
        <fullName evidence="2">Porin domain-containing protein</fullName>
    </recommendedName>
</protein>
<reference evidence="1" key="1">
    <citation type="submission" date="2018-05" db="EMBL/GenBank/DDBJ databases">
        <authorList>
            <person name="Lanie J.A."/>
            <person name="Ng W.-L."/>
            <person name="Kazmierczak K.M."/>
            <person name="Andrzejewski T.M."/>
            <person name="Davidsen T.M."/>
            <person name="Wayne K.J."/>
            <person name="Tettelin H."/>
            <person name="Glass J.I."/>
            <person name="Rusch D."/>
            <person name="Podicherti R."/>
            <person name="Tsui H.-C.T."/>
            <person name="Winkler M.E."/>
        </authorList>
    </citation>
    <scope>NUCLEOTIDE SEQUENCE</scope>
</reference>